<evidence type="ECO:0000313" key="2">
    <source>
        <dbReference type="EMBL" id="CAI9952366.1"/>
    </source>
</evidence>
<evidence type="ECO:0000313" key="3">
    <source>
        <dbReference type="EMBL" id="CAL5982521.1"/>
    </source>
</evidence>
<evidence type="ECO:0000256" key="1">
    <source>
        <dbReference type="SAM" id="Phobius"/>
    </source>
</evidence>
<keyword evidence="4" id="KW-1185">Reference proteome</keyword>
<dbReference type="AlphaFoldDB" id="A0AA86Q575"/>
<proteinExistence type="predicted"/>
<gene>
    <name evidence="2" type="ORF">HINF_LOCUS40011</name>
    <name evidence="3" type="ORF">HINF_LOCUS7185</name>
</gene>
<comment type="caution">
    <text evidence="2">The sequence shown here is derived from an EMBL/GenBank/DDBJ whole genome shotgun (WGS) entry which is preliminary data.</text>
</comment>
<organism evidence="2">
    <name type="scientific">Hexamita inflata</name>
    <dbReference type="NCBI Taxonomy" id="28002"/>
    <lineage>
        <taxon>Eukaryota</taxon>
        <taxon>Metamonada</taxon>
        <taxon>Diplomonadida</taxon>
        <taxon>Hexamitidae</taxon>
        <taxon>Hexamitinae</taxon>
        <taxon>Hexamita</taxon>
    </lineage>
</organism>
<reference evidence="2" key="1">
    <citation type="submission" date="2023-06" db="EMBL/GenBank/DDBJ databases">
        <authorList>
            <person name="Kurt Z."/>
        </authorList>
    </citation>
    <scope>NUCLEOTIDE SEQUENCE</scope>
</reference>
<dbReference type="EMBL" id="CAXDID020000014">
    <property type="protein sequence ID" value="CAL5982521.1"/>
    <property type="molecule type" value="Genomic_DNA"/>
</dbReference>
<keyword evidence="1" id="KW-0812">Transmembrane</keyword>
<protein>
    <submittedName>
        <fullName evidence="3">Hypothetical_protein</fullName>
    </submittedName>
</protein>
<sequence>MRKTTECIVSSVVAGCLLAVSVICLAVSIVFYNKISGQYPVFTNVIVKSQLTQSVDDSVLSVSSILRSKSATLTSTFPTVFSNQSTVKQANITNFEPDQSNFVFPNLNSINVTNATSYNVSNPSVITTLLTITDSFQVPKLSKLNLDTVKVTNAYLTNLTTTSLQVSQNATTTTFQAPVSITVNQNSTLQGHTNSKDVTATNFTIQTATLTGWSNQSVLQLASGLIVQNSPILMTNALINSPSITLQDKNGFNFQNINCMNLNVSQNTVSLSSVIATNATSTTSTVSTLNNAVNVYGTTVTSSDLTATSTVAGNFINSGTLITKSMQTLSLNVPDKIQLSPTTVTIDPASIKVIQSTNSSNFLDLSNGISSAANLSITAGNALTLQPATVNFKQLNFTSLTAQTSTLKTLTIGTLTSSNLTMSDYSNCSSLATANMNVQNQFVSPKYTVGIVNIAVKSVLSDLRPVLTSGALKVCSCKSDNTVNTTSMCFSGGQIIKDVCATLNITSST</sequence>
<keyword evidence="1" id="KW-1133">Transmembrane helix</keyword>
<keyword evidence="1" id="KW-0472">Membrane</keyword>
<evidence type="ECO:0000313" key="4">
    <source>
        <dbReference type="Proteomes" id="UP001642409"/>
    </source>
</evidence>
<dbReference type="Proteomes" id="UP001642409">
    <property type="component" value="Unassembled WGS sequence"/>
</dbReference>
<reference evidence="3 4" key="2">
    <citation type="submission" date="2024-07" db="EMBL/GenBank/DDBJ databases">
        <authorList>
            <person name="Akdeniz Z."/>
        </authorList>
    </citation>
    <scope>NUCLEOTIDE SEQUENCE [LARGE SCALE GENOMIC DNA]</scope>
</reference>
<name>A0AA86Q575_9EUKA</name>
<dbReference type="EMBL" id="CATOUU010000831">
    <property type="protein sequence ID" value="CAI9952366.1"/>
    <property type="molecule type" value="Genomic_DNA"/>
</dbReference>
<accession>A0AA86Q575</accession>
<feature type="transmembrane region" description="Helical" evidence="1">
    <location>
        <begin position="12"/>
        <end position="32"/>
    </location>
</feature>